<accession>A0A4D6J0W1</accession>
<evidence type="ECO:0000313" key="1">
    <source>
        <dbReference type="EMBL" id="QCC72694.1"/>
    </source>
</evidence>
<protein>
    <submittedName>
        <fullName evidence="1">Capsid protein</fullName>
    </submittedName>
</protein>
<name>A0A4D6J0W1_9VIRU</name>
<gene>
    <name evidence="1" type="primary">CP</name>
</gene>
<reference evidence="1" key="1">
    <citation type="submission" date="2018-03" db="EMBL/GenBank/DDBJ databases">
        <title>Novel CRESS-DNA viruses found in patient with diarrhea of unknown etiology.</title>
        <authorList>
            <person name="Ashworth J.L."/>
            <person name="Robertson G.S."/>
            <person name="Lu L."/>
            <person name="Perry M."/>
            <person name="Bogaardt C."/>
            <person name="Ivens A."/>
            <person name="My Phuc T."/>
            <person name="Rabaa M.A."/>
            <person name="Tri Tue N."/>
            <person name="Pham Thi Thanh T."/>
            <person name="Hong Anh P."/>
            <person name="Baker S."/>
            <person name="Woolhouse M.E.J."/>
        </authorList>
    </citation>
    <scope>NUCLEOTIDE SEQUENCE</scope>
    <source>
        <strain evidence="1">17499x12_1342</strain>
    </source>
</reference>
<sequence>MQVRISETYDLSTQVGKMGLIAVHTPSFDAIKGAWGGLAKNHKFMRLVNCDITMACASMLPADPLQIGTEAGDIAPQDMFNPILFKAVSNDSYNNMVNRIMYLTEQSASTGVQPSSIGASNDDSFGIDASTNADPYQIYYSLLSDKDGWKKAMPQSGLQMKGLYPIVFSVVNTIGNQSQFNHDTGLDNQVYNVGGPNAQTPGVGLSAVNLGTNMRGPSIRMPKIPTFMLGPGGATLHDQYSNTSHKGVTPEIPKCYVAVIIMPPAKLNKLYYRLKVTWTVEFSEPRTLNAIAAWDALANYSVNVYGTDYVEQSKTMSTTLNTVDAKDANAELVMEGV</sequence>
<organism evidence="1">
    <name type="scientific">Cressdnaviricota sp</name>
    <dbReference type="NCBI Taxonomy" id="2748378"/>
    <lineage>
        <taxon>Viruses</taxon>
        <taxon>Monodnaviria</taxon>
        <taxon>Shotokuvirae</taxon>
        <taxon>Cressdnaviricota</taxon>
    </lineage>
</organism>
<proteinExistence type="predicted"/>
<dbReference type="Pfam" id="PF23784">
    <property type="entry name" value="Smaco_capsid"/>
    <property type="match status" value="1"/>
</dbReference>
<dbReference type="EMBL" id="MH111095">
    <property type="protein sequence ID" value="QCC72694.1"/>
    <property type="molecule type" value="Genomic_DNA"/>
</dbReference>
<dbReference type="InterPro" id="IPR057000">
    <property type="entry name" value="Smaco_capsid"/>
</dbReference>